<reference evidence="5 6" key="1">
    <citation type="submission" date="2023-12" db="EMBL/GenBank/DDBJ databases">
        <title>Baltic Sea Cyanobacteria.</title>
        <authorList>
            <person name="Delbaje E."/>
            <person name="Fewer D.P."/>
            <person name="Shishido T.K."/>
        </authorList>
    </citation>
    <scope>NUCLEOTIDE SEQUENCE [LARGE SCALE GENOMIC DNA]</scope>
    <source>
        <strain evidence="5 6">UHCC 0139</strain>
    </source>
</reference>
<dbReference type="Pfam" id="PF01813">
    <property type="entry name" value="ATP-synt_D"/>
    <property type="match status" value="1"/>
</dbReference>
<keyword evidence="4" id="KW-0175">Coiled coil</keyword>
<dbReference type="RefSeq" id="WP_323305546.1">
    <property type="nucleotide sequence ID" value="NZ_JAYGHX010000005.1"/>
</dbReference>
<gene>
    <name evidence="5" type="ORF">VB738_09660</name>
</gene>
<comment type="caution">
    <text evidence="5">The sequence shown here is derived from an EMBL/GenBank/DDBJ whole genome shotgun (WGS) entry which is preliminary data.</text>
</comment>
<keyword evidence="3" id="KW-0406">Ion transport</keyword>
<evidence type="ECO:0000256" key="1">
    <source>
        <dbReference type="ARBA" id="ARBA00005850"/>
    </source>
</evidence>
<evidence type="ECO:0000256" key="3">
    <source>
        <dbReference type="ARBA" id="ARBA00023065"/>
    </source>
</evidence>
<dbReference type="Proteomes" id="UP001304461">
    <property type="component" value="Unassembled WGS sequence"/>
</dbReference>
<comment type="similarity">
    <text evidence="1">Belongs to the V-ATPase D subunit family.</text>
</comment>
<feature type="coiled-coil region" evidence="4">
    <location>
        <begin position="127"/>
        <end position="154"/>
    </location>
</feature>
<dbReference type="Gene3D" id="1.10.287.3240">
    <property type="match status" value="1"/>
</dbReference>
<evidence type="ECO:0000313" key="5">
    <source>
        <dbReference type="EMBL" id="MEA5391520.1"/>
    </source>
</evidence>
<evidence type="ECO:0000313" key="6">
    <source>
        <dbReference type="Proteomes" id="UP001304461"/>
    </source>
</evidence>
<evidence type="ECO:0000256" key="2">
    <source>
        <dbReference type="ARBA" id="ARBA00022448"/>
    </source>
</evidence>
<keyword evidence="2" id="KW-0813">Transport</keyword>
<evidence type="ECO:0000256" key="4">
    <source>
        <dbReference type="SAM" id="Coils"/>
    </source>
</evidence>
<keyword evidence="6" id="KW-1185">Reference proteome</keyword>
<accession>A0ABU5RV21</accession>
<dbReference type="EMBL" id="JAYGHX010000005">
    <property type="protein sequence ID" value="MEA5391520.1"/>
    <property type="molecule type" value="Genomic_DNA"/>
</dbReference>
<dbReference type="InterPro" id="IPR002699">
    <property type="entry name" value="V_ATPase_D"/>
</dbReference>
<protein>
    <submittedName>
        <fullName evidence="5">V-type ATP synthase subunit D</fullName>
    </submittedName>
</protein>
<sequence>MARLSLTKASLTKEKSLLRTFEDVLPSLDMKRRQIGAEREKARRLLAEALERAAVIEPDVAARLPMVANQSIDLTDLVAIATLEIGEENLLGTHLPVLQTLTFRVSPYGVLTKPFWVDSLVVVLQQAMEQTLRIEVARRRVERLEKAERIVTQRYNLFDKVLIPRARQNIRKISIVLADAERAGVVNSKIAKRKKEREAA</sequence>
<organism evidence="5 6">
    <name type="scientific">Cyanobium gracile UHCC 0139</name>
    <dbReference type="NCBI Taxonomy" id="3110308"/>
    <lineage>
        <taxon>Bacteria</taxon>
        <taxon>Bacillati</taxon>
        <taxon>Cyanobacteriota</taxon>
        <taxon>Cyanophyceae</taxon>
        <taxon>Synechococcales</taxon>
        <taxon>Prochlorococcaceae</taxon>
        <taxon>Cyanobium</taxon>
    </lineage>
</organism>
<name>A0ABU5RV21_9CYAN</name>
<proteinExistence type="inferred from homology"/>